<name>A0A3D4S546_9ENTE</name>
<sequence length="93" mass="10144">MVKKCQKCGQENSDDAQFCEECGQTLNGNESNSDYSSKNNGLVVCQNCGTENAGDNSFCEKCGNRLVSVIEVTDDAESTHEEKYTSKSESRAD</sequence>
<reference evidence="3 4" key="1">
    <citation type="journal article" date="2018" name="Nat. Biotechnol.">
        <title>A standardized bacterial taxonomy based on genome phylogeny substantially revises the tree of life.</title>
        <authorList>
            <person name="Parks D.H."/>
            <person name="Chuvochina M."/>
            <person name="Waite D.W."/>
            <person name="Rinke C."/>
            <person name="Skarshewski A."/>
            <person name="Chaumeil P.A."/>
            <person name="Hugenholtz P."/>
        </authorList>
    </citation>
    <scope>NUCLEOTIDE SEQUENCE [LARGE SCALE GENOMIC DNA]</scope>
    <source>
        <strain evidence="3">UBA11306</strain>
    </source>
</reference>
<accession>A0A3D4S546</accession>
<dbReference type="EMBL" id="DQHO01000028">
    <property type="protein sequence ID" value="HCS93944.1"/>
    <property type="molecule type" value="Genomic_DNA"/>
</dbReference>
<feature type="domain" description="DZANK-type" evidence="2">
    <location>
        <begin position="5"/>
        <end position="63"/>
    </location>
</feature>
<evidence type="ECO:0000313" key="3">
    <source>
        <dbReference type="EMBL" id="HCS93944.1"/>
    </source>
</evidence>
<dbReference type="Pfam" id="PF12773">
    <property type="entry name" value="DZR"/>
    <property type="match status" value="1"/>
</dbReference>
<evidence type="ECO:0000259" key="2">
    <source>
        <dbReference type="Pfam" id="PF12773"/>
    </source>
</evidence>
<dbReference type="Proteomes" id="UP000262195">
    <property type="component" value="Unassembled WGS sequence"/>
</dbReference>
<feature type="region of interest" description="Disordered" evidence="1">
    <location>
        <begin position="73"/>
        <end position="93"/>
    </location>
</feature>
<dbReference type="AlphaFoldDB" id="A0A3D4S546"/>
<evidence type="ECO:0000256" key="1">
    <source>
        <dbReference type="SAM" id="MobiDB-lite"/>
    </source>
</evidence>
<dbReference type="InterPro" id="IPR025874">
    <property type="entry name" value="DZR"/>
</dbReference>
<feature type="compositionally biased region" description="Basic and acidic residues" evidence="1">
    <location>
        <begin position="77"/>
        <end position="93"/>
    </location>
</feature>
<evidence type="ECO:0000313" key="4">
    <source>
        <dbReference type="Proteomes" id="UP000262195"/>
    </source>
</evidence>
<proteinExistence type="predicted"/>
<protein>
    <submittedName>
        <fullName evidence="3">Zinc ribbon domain-containing protein</fullName>
    </submittedName>
</protein>
<gene>
    <name evidence="3" type="ORF">DIW15_04460</name>
</gene>
<comment type="caution">
    <text evidence="3">The sequence shown here is derived from an EMBL/GenBank/DDBJ whole genome shotgun (WGS) entry which is preliminary data.</text>
</comment>
<organism evidence="3 4">
    <name type="scientific">Bavariicoccus seileri</name>
    <dbReference type="NCBI Taxonomy" id="549685"/>
    <lineage>
        <taxon>Bacteria</taxon>
        <taxon>Bacillati</taxon>
        <taxon>Bacillota</taxon>
        <taxon>Bacilli</taxon>
        <taxon>Lactobacillales</taxon>
        <taxon>Enterococcaceae</taxon>
        <taxon>Bavariicoccus</taxon>
    </lineage>
</organism>